<feature type="signal peptide" evidence="6">
    <location>
        <begin position="1"/>
        <end position="27"/>
    </location>
</feature>
<feature type="domain" description="Teneurin-like YD-shell" evidence="7">
    <location>
        <begin position="1565"/>
        <end position="1809"/>
    </location>
</feature>
<keyword evidence="2" id="KW-0964">Secreted</keyword>
<dbReference type="Pfam" id="PF05593">
    <property type="entry name" value="RHS_repeat"/>
    <property type="match status" value="1"/>
</dbReference>
<dbReference type="InterPro" id="IPR050708">
    <property type="entry name" value="T6SS_VgrG/RHS"/>
</dbReference>
<dbReference type="NCBIfam" id="TIGR03696">
    <property type="entry name" value="Rhs_assc_core"/>
    <property type="match status" value="1"/>
</dbReference>
<gene>
    <name evidence="8" type="ORF">Cci01nite_52150</name>
</gene>
<dbReference type="RefSeq" id="WP_120314692.1">
    <property type="nucleotide sequence ID" value="NZ_BONH01000025.1"/>
</dbReference>
<reference evidence="8 9" key="1">
    <citation type="submission" date="2021-01" db="EMBL/GenBank/DDBJ databases">
        <title>Whole genome shotgun sequence of Catellatospora citrea NBRC 14495.</title>
        <authorList>
            <person name="Komaki H."/>
            <person name="Tamura T."/>
        </authorList>
    </citation>
    <scope>NUCLEOTIDE SEQUENCE [LARGE SCALE GENOMIC DNA]</scope>
    <source>
        <strain evidence="8 9">NBRC 14495</strain>
    </source>
</reference>
<dbReference type="InterPro" id="IPR031325">
    <property type="entry name" value="RHS_repeat"/>
</dbReference>
<feature type="region of interest" description="Disordered" evidence="5">
    <location>
        <begin position="2040"/>
        <end position="2068"/>
    </location>
</feature>
<dbReference type="Proteomes" id="UP000659904">
    <property type="component" value="Unassembled WGS sequence"/>
</dbReference>
<feature type="compositionally biased region" description="Polar residues" evidence="5">
    <location>
        <begin position="1642"/>
        <end position="1651"/>
    </location>
</feature>
<dbReference type="PANTHER" id="PTHR32305">
    <property type="match status" value="1"/>
</dbReference>
<dbReference type="PANTHER" id="PTHR32305:SF17">
    <property type="entry name" value="TRNA NUCLEASE WAPA"/>
    <property type="match status" value="1"/>
</dbReference>
<dbReference type="InterPro" id="IPR003284">
    <property type="entry name" value="Sal_SpvB"/>
</dbReference>
<dbReference type="InterPro" id="IPR006530">
    <property type="entry name" value="YD"/>
</dbReference>
<proteinExistence type="predicted"/>
<name>A0A8J3P1I8_9ACTN</name>
<dbReference type="GO" id="GO:0005576">
    <property type="term" value="C:extracellular region"/>
    <property type="evidence" value="ECO:0007669"/>
    <property type="project" value="UniProtKB-SubCell"/>
</dbReference>
<evidence type="ECO:0000256" key="2">
    <source>
        <dbReference type="ARBA" id="ARBA00022525"/>
    </source>
</evidence>
<accession>A0A8J3P1I8</accession>
<organism evidence="8 9">
    <name type="scientific">Catellatospora citrea</name>
    <dbReference type="NCBI Taxonomy" id="53366"/>
    <lineage>
        <taxon>Bacteria</taxon>
        <taxon>Bacillati</taxon>
        <taxon>Actinomycetota</taxon>
        <taxon>Actinomycetes</taxon>
        <taxon>Micromonosporales</taxon>
        <taxon>Micromonosporaceae</taxon>
        <taxon>Catellatospora</taxon>
    </lineage>
</organism>
<comment type="subcellular location">
    <subcellularLocation>
        <location evidence="1">Secreted</location>
    </subcellularLocation>
</comment>
<sequence length="2068" mass="221614">MYRNGRSRFRARLAAAAAVLTASTLLAATPAAAAPYRPGRPQREPTVPGVTFTPPTVAVPPTGTPFRPPAPLWPTGGSAEVDLAATSRTADGAVAVSGMPVTVSGVDARSPQRLRVDNLGRRAGLDGIVLRVAPTDATIDAAIDAAGRSGSARVSVDYRTFRWAYGGDWASRLTLQRLPECALSTPQAPTCRGVPVTGVRNDVVTGQLSGLVDVASAGGALLAVTAGSSGGGGDHKATSLAPSATWSAGGNSGDFSWTYPMRMPPAINGPKPSVSLQYSSASVDGRMASTNNQASWIGDGFDWQPGAIERRYNVCAEDMGDGANNTVKTGDQCWETDNATLSLPGHAGELIKDAADPNLWHLRSDDGTRVERRTGGPNGDNDGEWWLVTTVDGTKYWFGGRSGADSTLTVPVYGNHSGEPCRQTAFADSWCRQGYRWLLDYVVDLNGNTMTYTYTKETNKYGRNNKPEDDTVYDRDGYLAKIEYGTRVDLAGPAPAQVIFSVADRCLSGCTVKDGAHWPDVPFDRECAAATCLPSQNSPTFWSTKRLSAVTTRVWNGTTHTDVESWTLTHTFPDSDSPTLWLSKLSHTGLVGTATPVPDTTFVGVVMPNRVDTDNDQFPALNRYRMKTINSETGGKLDLTYTDPDCVRGSRVPDKNALQNNTLRCYPVKWQPEGQTEPIDDFFHRYLIKDVVEADLSGSSSRVLTHYDYVGDPAWHYTDDDGFLKKEYKTWSVWRGYATVRTTKGDPGEQTREERRYFRGMHGDKLPTGARSVVLPAIATGAVPAVADEDAFSGMTRETITYNGPGGAEVSATVTEPWQSAPTASRTINGVTVHARRTGQLAEHQRTTLDRNRPARTGTTVSEFDAYGMVVKREERGDDAVAGDERCLLTDYVRNTSAWILDRVGRERTYAVDCGKVAAGGLTADDVISDDRTSYDGLAWNAAPTRGLPTRLETLSSYTAGVAAHQVEQRKTYDAHGRVYETWDVRGGRSTSSYTPPVGGPVTANTETNAMGWIKVTDVSPAWGSLTGSVDTNGRRLDYAYDGLGRLTSVWLPGRDKSTQSPSVRYEYLVRNNAPTVITTKRINAAGGYITTYLLHDNLLRLRQTQEPDAAGGPGAVVTDTYYDSTGRAAKTHNTYLAVTAGLQPVPPSTELFLPSGNIPSLDVKVFDGAGRVTEEIHKVNGPPASPGGTETWRTSTRYGGDRVDTTPPEGGVVTSKVTDIDDAIVELRQYHKGVAAGGDSGFDRTRYEYDRKGKLVKLTDPLGGAWTYTYDLKGRQIKAVDPDKGTTTKSYNDAGDVVSTTDDNGDTLAYTYDEIGRKTTLRDGSATGPKRAEWFYDTLTNGSVVRGELVKTARYDAGGAYEKEYVSFTVDYKPTGMRITVPAGPTTGALAGVYNYVYTYNQDGSLATTRLPGGDDLGLETLTRGYNALGKPVTLGTSLGGTLVAAPDPDTPGTEYTSFGELAAVHLRHNGGPRADIVRTYDSVTRRLAQVWTTRATTPTTVADVRYSYDKIGNVTGISDVTAGDHQCFRHDHLQRLTEAWTTAGGDCAPDPTVPAGPAKYWSTFTYDAVGNRTKLVEHATATGDRTTRYTIEPGTHQLTGTTVNGIADAAYGYDDVGNTVSRPAPAGGLQELTWDPEGRVSSSKDSTGTTSYVYDVDGTRLLRKDPGGQTLYLPGQELRVTTGSTVRRCTRYYSHADQVVATRSAAGVTWLSNDLHGTAQVSVAAVGQAVSIRRQTPFGVLRATIGTWPAAMDKGFVGGTKDNTGLTHLGAREYDPVIGRFVSVDPVIDDKDPQQLHGYSYANNSPVTSSDPDGMWPKKLDDALKKVPGVSAAANVVKSGVSAAAKGVSNTAKFVYNNAGAISAGLGVAAMVCSIVPPLQVIAPALGAASALVGALDTFKSCADGAGLDCALGVVGMVPGLRVIKGAKAATKEAMAAEKAVKAAEDDMAAAWMKGMPKNTRQQRGIFDRRVSAAENSYAAAVADTLDWRKQLIPRTFMDGLDTFCFVENVIWEGAKGAHYLATGDRDRYYSTNRTKIAFQSPPSESKKPSAALPAQSGFANKPIST</sequence>
<protein>
    <recommendedName>
        <fullName evidence="7">Teneurin-like YD-shell domain-containing protein</fullName>
    </recommendedName>
</protein>
<dbReference type="EMBL" id="BONH01000025">
    <property type="protein sequence ID" value="GIG00122.1"/>
    <property type="molecule type" value="Genomic_DNA"/>
</dbReference>
<keyword evidence="3" id="KW-0677">Repeat</keyword>
<dbReference type="GO" id="GO:0005737">
    <property type="term" value="C:cytoplasm"/>
    <property type="evidence" value="ECO:0007669"/>
    <property type="project" value="InterPro"/>
</dbReference>
<dbReference type="Pfam" id="PF03534">
    <property type="entry name" value="SpvB"/>
    <property type="match status" value="1"/>
</dbReference>
<feature type="compositionally biased region" description="Low complexity" evidence="5">
    <location>
        <begin position="2043"/>
        <end position="2057"/>
    </location>
</feature>
<evidence type="ECO:0000313" key="9">
    <source>
        <dbReference type="Proteomes" id="UP000659904"/>
    </source>
</evidence>
<evidence type="ECO:0000256" key="5">
    <source>
        <dbReference type="SAM" id="MobiDB-lite"/>
    </source>
</evidence>
<dbReference type="InterPro" id="IPR056823">
    <property type="entry name" value="TEN-like_YD-shell"/>
</dbReference>
<evidence type="ECO:0000256" key="6">
    <source>
        <dbReference type="SAM" id="SignalP"/>
    </source>
</evidence>
<evidence type="ECO:0000259" key="7">
    <source>
        <dbReference type="Pfam" id="PF25023"/>
    </source>
</evidence>
<feature type="region of interest" description="Disordered" evidence="5">
    <location>
        <begin position="1624"/>
        <end position="1651"/>
    </location>
</feature>
<evidence type="ECO:0000256" key="4">
    <source>
        <dbReference type="ARBA" id="ARBA00023026"/>
    </source>
</evidence>
<evidence type="ECO:0000256" key="3">
    <source>
        <dbReference type="ARBA" id="ARBA00022737"/>
    </source>
</evidence>
<dbReference type="Gene3D" id="2.180.10.10">
    <property type="entry name" value="RHS repeat-associated core"/>
    <property type="match status" value="2"/>
</dbReference>
<keyword evidence="9" id="KW-1185">Reference proteome</keyword>
<keyword evidence="4" id="KW-0843">Virulence</keyword>
<keyword evidence="6" id="KW-0732">Signal</keyword>
<dbReference type="InterPro" id="IPR022385">
    <property type="entry name" value="Rhs_assc_core"/>
</dbReference>
<evidence type="ECO:0000256" key="1">
    <source>
        <dbReference type="ARBA" id="ARBA00004613"/>
    </source>
</evidence>
<comment type="caution">
    <text evidence="8">The sequence shown here is derived from an EMBL/GenBank/DDBJ whole genome shotgun (WGS) entry which is preliminary data.</text>
</comment>
<dbReference type="NCBIfam" id="TIGR01643">
    <property type="entry name" value="YD_repeat_2x"/>
    <property type="match status" value="3"/>
</dbReference>
<evidence type="ECO:0000313" key="8">
    <source>
        <dbReference type="EMBL" id="GIG00122.1"/>
    </source>
</evidence>
<feature type="chain" id="PRO_5038971539" description="Teneurin-like YD-shell domain-containing protein" evidence="6">
    <location>
        <begin position="28"/>
        <end position="2068"/>
    </location>
</feature>
<dbReference type="Pfam" id="PF25023">
    <property type="entry name" value="TEN_YD-shell"/>
    <property type="match status" value="1"/>
</dbReference>